<evidence type="ECO:0000313" key="4">
    <source>
        <dbReference type="Proteomes" id="UP001589654"/>
    </source>
</evidence>
<sequence>MEIYKTQSQIAAKHNWLLSLVLLVLITFGALALLQGLAVLLVPYLFEIPVEELPALFMGNLDHPNGRMAILFLQGFGGGLGFFAGGFIFVRYLDKADLGWKQQFHKSKFNLLLLIIPLLLGFMMFNVMIIDWNSSIQFPSFMKAFEEFARAKEDQLMELTRYLTDFSGMGEFLMGLLVIGILAGIGEEYLFRGILQPKLHHYTGNAHAGIWISAIIFSAIHLQFYGFFPRLFLGALFGYLYLYSGSLVYPMLAHILNNSLTVIMIYANKLGMVEFDIENTDNFSWLSILFGLALFILCFKVFIEQTRKETYNEKMAKGI</sequence>
<accession>A0ABV5J6L9</accession>
<keyword evidence="1" id="KW-0812">Transmembrane</keyword>
<dbReference type="PANTHER" id="PTHR36435:SF1">
    <property type="entry name" value="CAAX AMINO TERMINAL PROTEASE FAMILY PROTEIN"/>
    <property type="match status" value="1"/>
</dbReference>
<gene>
    <name evidence="3" type="ORF">ACFFUR_08380</name>
</gene>
<evidence type="ECO:0000313" key="3">
    <source>
        <dbReference type="EMBL" id="MFB9211820.1"/>
    </source>
</evidence>
<feature type="transmembrane region" description="Helical" evidence="1">
    <location>
        <begin position="251"/>
        <end position="271"/>
    </location>
</feature>
<dbReference type="InterPro" id="IPR003675">
    <property type="entry name" value="Rce1/LyrA-like_dom"/>
</dbReference>
<proteinExistence type="predicted"/>
<reference evidence="3 4" key="1">
    <citation type="submission" date="2024-09" db="EMBL/GenBank/DDBJ databases">
        <authorList>
            <person name="Sun Q."/>
            <person name="Mori K."/>
        </authorList>
    </citation>
    <scope>NUCLEOTIDE SEQUENCE [LARGE SCALE GENOMIC DNA]</scope>
    <source>
        <strain evidence="3 4">CECT 7682</strain>
    </source>
</reference>
<dbReference type="Pfam" id="PF02517">
    <property type="entry name" value="Rce1-like"/>
    <property type="match status" value="1"/>
</dbReference>
<dbReference type="EMBL" id="JBHMEW010000054">
    <property type="protein sequence ID" value="MFB9211820.1"/>
    <property type="molecule type" value="Genomic_DNA"/>
</dbReference>
<feature type="transmembrane region" description="Helical" evidence="1">
    <location>
        <begin position="172"/>
        <end position="190"/>
    </location>
</feature>
<organism evidence="3 4">
    <name type="scientific">Echinicola jeungdonensis</name>
    <dbReference type="NCBI Taxonomy" id="709343"/>
    <lineage>
        <taxon>Bacteria</taxon>
        <taxon>Pseudomonadati</taxon>
        <taxon>Bacteroidota</taxon>
        <taxon>Cytophagia</taxon>
        <taxon>Cytophagales</taxon>
        <taxon>Cyclobacteriaceae</taxon>
        <taxon>Echinicola</taxon>
    </lineage>
</organism>
<keyword evidence="1" id="KW-0472">Membrane</keyword>
<name>A0ABV5J6L9_9BACT</name>
<feature type="transmembrane region" description="Helical" evidence="1">
    <location>
        <begin position="111"/>
        <end position="130"/>
    </location>
</feature>
<dbReference type="PANTHER" id="PTHR36435">
    <property type="entry name" value="SLR1288 PROTEIN"/>
    <property type="match status" value="1"/>
</dbReference>
<evidence type="ECO:0000259" key="2">
    <source>
        <dbReference type="Pfam" id="PF02517"/>
    </source>
</evidence>
<feature type="domain" description="CAAX prenyl protease 2/Lysostaphin resistance protein A-like" evidence="2">
    <location>
        <begin position="172"/>
        <end position="259"/>
    </location>
</feature>
<feature type="transmembrane region" description="Helical" evidence="1">
    <location>
        <begin position="66"/>
        <end position="90"/>
    </location>
</feature>
<dbReference type="RefSeq" id="WP_290247235.1">
    <property type="nucleotide sequence ID" value="NZ_JAUFQT010000001.1"/>
</dbReference>
<dbReference type="Proteomes" id="UP001589654">
    <property type="component" value="Unassembled WGS sequence"/>
</dbReference>
<keyword evidence="1" id="KW-1133">Transmembrane helix</keyword>
<feature type="transmembrane region" description="Helical" evidence="1">
    <location>
        <begin position="283"/>
        <end position="303"/>
    </location>
</feature>
<protein>
    <submittedName>
        <fullName evidence="3">Lysostaphin resistance A-like protein</fullName>
    </submittedName>
</protein>
<feature type="transmembrane region" description="Helical" evidence="1">
    <location>
        <begin position="20"/>
        <end position="46"/>
    </location>
</feature>
<evidence type="ECO:0000256" key="1">
    <source>
        <dbReference type="SAM" id="Phobius"/>
    </source>
</evidence>
<dbReference type="InterPro" id="IPR052710">
    <property type="entry name" value="CAAX_protease"/>
</dbReference>
<keyword evidence="4" id="KW-1185">Reference proteome</keyword>
<feature type="transmembrane region" description="Helical" evidence="1">
    <location>
        <begin position="202"/>
        <end position="221"/>
    </location>
</feature>
<comment type="caution">
    <text evidence="3">The sequence shown here is derived from an EMBL/GenBank/DDBJ whole genome shotgun (WGS) entry which is preliminary data.</text>
</comment>